<evidence type="ECO:0000256" key="1">
    <source>
        <dbReference type="SAM" id="MobiDB-lite"/>
    </source>
</evidence>
<accession>A0A9N7YZE6</accession>
<feature type="region of interest" description="Disordered" evidence="1">
    <location>
        <begin position="92"/>
        <end position="120"/>
    </location>
</feature>
<protein>
    <submittedName>
        <fullName evidence="2">Uncharacterized protein</fullName>
    </submittedName>
</protein>
<sequence>FGSTTNITQQQDTKPLLNDYRQGGVLLKHVAVMPGQTVDEGGGCQQAKKHLTLEETGKDSLPVSAISDHNLKSMEEIPGDRPLQKESWIWPEKGINPAGGSVPAPLCEEEQEEHCKSPTK</sequence>
<organism evidence="2 3">
    <name type="scientific">Pleuronectes platessa</name>
    <name type="common">European plaice</name>
    <dbReference type="NCBI Taxonomy" id="8262"/>
    <lineage>
        <taxon>Eukaryota</taxon>
        <taxon>Metazoa</taxon>
        <taxon>Chordata</taxon>
        <taxon>Craniata</taxon>
        <taxon>Vertebrata</taxon>
        <taxon>Euteleostomi</taxon>
        <taxon>Actinopterygii</taxon>
        <taxon>Neopterygii</taxon>
        <taxon>Teleostei</taxon>
        <taxon>Neoteleostei</taxon>
        <taxon>Acanthomorphata</taxon>
        <taxon>Carangaria</taxon>
        <taxon>Pleuronectiformes</taxon>
        <taxon>Pleuronectoidei</taxon>
        <taxon>Pleuronectidae</taxon>
        <taxon>Pleuronectes</taxon>
    </lineage>
</organism>
<evidence type="ECO:0000313" key="2">
    <source>
        <dbReference type="EMBL" id="CAB1445543.1"/>
    </source>
</evidence>
<dbReference type="EMBL" id="CADEAL010003691">
    <property type="protein sequence ID" value="CAB1445543.1"/>
    <property type="molecule type" value="Genomic_DNA"/>
</dbReference>
<name>A0A9N7YZE6_PLEPL</name>
<evidence type="ECO:0000313" key="3">
    <source>
        <dbReference type="Proteomes" id="UP001153269"/>
    </source>
</evidence>
<dbReference type="AlphaFoldDB" id="A0A9N7YZE6"/>
<dbReference type="Proteomes" id="UP001153269">
    <property type="component" value="Unassembled WGS sequence"/>
</dbReference>
<reference evidence="2" key="1">
    <citation type="submission" date="2020-03" db="EMBL/GenBank/DDBJ databases">
        <authorList>
            <person name="Weist P."/>
        </authorList>
    </citation>
    <scope>NUCLEOTIDE SEQUENCE</scope>
</reference>
<proteinExistence type="predicted"/>
<keyword evidence="3" id="KW-1185">Reference proteome</keyword>
<comment type="caution">
    <text evidence="2">The sequence shown here is derived from an EMBL/GenBank/DDBJ whole genome shotgun (WGS) entry which is preliminary data.</text>
</comment>
<feature type="non-terminal residue" evidence="2">
    <location>
        <position position="1"/>
    </location>
</feature>
<gene>
    <name evidence="2" type="ORF">PLEPLA_LOCUS33274</name>
</gene>